<proteinExistence type="predicted"/>
<organism evidence="2 3">
    <name type="scientific">Candidatus Protofrankia californiensis</name>
    <dbReference type="NCBI Taxonomy" id="1839754"/>
    <lineage>
        <taxon>Bacteria</taxon>
        <taxon>Bacillati</taxon>
        <taxon>Actinomycetota</taxon>
        <taxon>Actinomycetes</taxon>
        <taxon>Frankiales</taxon>
        <taxon>Frankiaceae</taxon>
        <taxon>Protofrankia</taxon>
    </lineage>
</organism>
<name>A0A1C3P5Y5_9ACTN</name>
<protein>
    <submittedName>
        <fullName evidence="2">Uncharacterized protein</fullName>
    </submittedName>
</protein>
<feature type="region of interest" description="Disordered" evidence="1">
    <location>
        <begin position="1"/>
        <end position="24"/>
    </location>
</feature>
<dbReference type="Proteomes" id="UP000199013">
    <property type="component" value="Unassembled WGS sequence"/>
</dbReference>
<evidence type="ECO:0000256" key="1">
    <source>
        <dbReference type="SAM" id="MobiDB-lite"/>
    </source>
</evidence>
<gene>
    <name evidence="2" type="ORF">FDG2_4451</name>
</gene>
<dbReference type="AlphaFoldDB" id="A0A1C3P5Y5"/>
<sequence>MAIPWSQQLPQQPTRQPSSGLAPEPTSPLYAAVLFDGDDRSTVTEVVILFESAAAADEYAVGCGWDDYVVGAVRFHLPPRTRRVRWVA</sequence>
<evidence type="ECO:0000313" key="2">
    <source>
        <dbReference type="EMBL" id="SBW25190.1"/>
    </source>
</evidence>
<dbReference type="EMBL" id="FLUV01001867">
    <property type="protein sequence ID" value="SBW25190.1"/>
    <property type="molecule type" value="Genomic_DNA"/>
</dbReference>
<accession>A0A1C3P5Y5</accession>
<reference evidence="3" key="1">
    <citation type="submission" date="2016-02" db="EMBL/GenBank/DDBJ databases">
        <authorList>
            <person name="Wibberg D."/>
        </authorList>
    </citation>
    <scope>NUCLEOTIDE SEQUENCE [LARGE SCALE GENOMIC DNA]</scope>
</reference>
<keyword evidence="3" id="KW-1185">Reference proteome</keyword>
<feature type="compositionally biased region" description="Polar residues" evidence="1">
    <location>
        <begin position="1"/>
        <end position="19"/>
    </location>
</feature>
<evidence type="ECO:0000313" key="3">
    <source>
        <dbReference type="Proteomes" id="UP000199013"/>
    </source>
</evidence>